<dbReference type="CDD" id="cd00063">
    <property type="entry name" value="FN3"/>
    <property type="match status" value="1"/>
</dbReference>
<dbReference type="PRINTS" id="PR00014">
    <property type="entry name" value="FNTYPEIII"/>
</dbReference>
<dbReference type="Pfam" id="PF00041">
    <property type="entry name" value="fn3"/>
    <property type="match status" value="1"/>
</dbReference>
<dbReference type="InterPro" id="IPR003961">
    <property type="entry name" value="FN3_dom"/>
</dbReference>
<keyword evidence="4" id="KW-1185">Reference proteome</keyword>
<dbReference type="EMBL" id="CP032819">
    <property type="protein sequence ID" value="AZS31284.1"/>
    <property type="molecule type" value="Genomic_DNA"/>
</dbReference>
<evidence type="ECO:0000256" key="1">
    <source>
        <dbReference type="ARBA" id="ARBA00022737"/>
    </source>
</evidence>
<dbReference type="PROSITE" id="PS50853">
    <property type="entry name" value="FN3"/>
    <property type="match status" value="1"/>
</dbReference>
<gene>
    <name evidence="3" type="ORF">D8S85_18155</name>
</gene>
<feature type="domain" description="Fibronectin type-III" evidence="2">
    <location>
        <begin position="34"/>
        <end position="130"/>
    </location>
</feature>
<dbReference type="PANTHER" id="PTHR13817">
    <property type="entry name" value="TITIN"/>
    <property type="match status" value="1"/>
</dbReference>
<dbReference type="InterPro" id="IPR050964">
    <property type="entry name" value="Striated_Muscle_Regulatory"/>
</dbReference>
<keyword evidence="1" id="KW-0677">Repeat</keyword>
<reference evidence="3 4" key="1">
    <citation type="submission" date="2018-10" db="EMBL/GenBank/DDBJ databases">
        <title>Butyricimonas faecalis sp. nov., isolated from human faeces and emended description of the genus Butyricimonas.</title>
        <authorList>
            <person name="Le Roy T."/>
            <person name="Van der Smissen P."/>
            <person name="Paquot A."/>
            <person name="Delzenne N."/>
            <person name="Muccioli G."/>
            <person name="Collet J.-F."/>
            <person name="Cani P.D."/>
        </authorList>
    </citation>
    <scope>NUCLEOTIDE SEQUENCE [LARGE SCALE GENOMIC DNA]</scope>
    <source>
        <strain evidence="3 4">H184</strain>
    </source>
</reference>
<dbReference type="FunFam" id="2.60.40.10:FF:000127">
    <property type="entry name" value="titin isoform X1"/>
    <property type="match status" value="1"/>
</dbReference>
<dbReference type="RefSeq" id="WP_106481696.1">
    <property type="nucleotide sequence ID" value="NZ_CP032819.1"/>
</dbReference>
<dbReference type="InterPro" id="IPR036116">
    <property type="entry name" value="FN3_sf"/>
</dbReference>
<organism evidence="3 4">
    <name type="scientific">Butyricimonas faecalis</name>
    <dbReference type="NCBI Taxonomy" id="2093856"/>
    <lineage>
        <taxon>Bacteria</taxon>
        <taxon>Pseudomonadati</taxon>
        <taxon>Bacteroidota</taxon>
        <taxon>Bacteroidia</taxon>
        <taxon>Bacteroidales</taxon>
        <taxon>Odoribacteraceae</taxon>
        <taxon>Butyricimonas</taxon>
    </lineage>
</organism>
<dbReference type="Gene3D" id="2.60.40.10">
    <property type="entry name" value="Immunoglobulins"/>
    <property type="match status" value="1"/>
</dbReference>
<name>A0A3Q9IRM7_9BACT</name>
<dbReference type="SUPFAM" id="SSF49265">
    <property type="entry name" value="Fibronectin type III"/>
    <property type="match status" value="1"/>
</dbReference>
<dbReference type="KEGG" id="buy:D8S85_18155"/>
<evidence type="ECO:0000313" key="4">
    <source>
        <dbReference type="Proteomes" id="UP000270673"/>
    </source>
</evidence>
<protein>
    <submittedName>
        <fullName evidence="3">Fibronectin type III domain-containing protein</fullName>
    </submittedName>
</protein>
<accession>A0A3Q9IRM7</accession>
<dbReference type="SMART" id="SM00060">
    <property type="entry name" value="FN3"/>
    <property type="match status" value="1"/>
</dbReference>
<sequence length="133" mass="14844">MKKKGFRSLLFICLGLIATIVFTSAVMMVSPPDPPGRPQAVDVQRDRCKIKYAAPRYDGGSSITGYIIERKYKSSDNWYKVSGKDNPTDLEYTIDGLVEGSEMQFRVRAVNAEGLSDPSKPSDMIMIEDPFVK</sequence>
<proteinExistence type="predicted"/>
<dbReference type="Proteomes" id="UP000270673">
    <property type="component" value="Chromosome"/>
</dbReference>
<evidence type="ECO:0000259" key="2">
    <source>
        <dbReference type="PROSITE" id="PS50853"/>
    </source>
</evidence>
<dbReference type="PANTHER" id="PTHR13817:SF151">
    <property type="entry name" value="TITIN"/>
    <property type="match status" value="1"/>
</dbReference>
<dbReference type="AlphaFoldDB" id="A0A3Q9IRM7"/>
<dbReference type="OrthoDB" id="1100523at2"/>
<dbReference type="InterPro" id="IPR013783">
    <property type="entry name" value="Ig-like_fold"/>
</dbReference>
<evidence type="ECO:0000313" key="3">
    <source>
        <dbReference type="EMBL" id="AZS31284.1"/>
    </source>
</evidence>